<dbReference type="SUPFAM" id="SSF82199">
    <property type="entry name" value="SET domain"/>
    <property type="match status" value="1"/>
</dbReference>
<feature type="region of interest" description="Disordered" evidence="15">
    <location>
        <begin position="590"/>
        <end position="629"/>
    </location>
</feature>
<feature type="compositionally biased region" description="Basic and acidic residues" evidence="15">
    <location>
        <begin position="604"/>
        <end position="620"/>
    </location>
</feature>
<evidence type="ECO:0000259" key="16">
    <source>
        <dbReference type="PROSITE" id="PS50280"/>
    </source>
</evidence>
<accession>A0A0C3D7N2</accession>
<feature type="region of interest" description="Disordered" evidence="15">
    <location>
        <begin position="464"/>
        <end position="499"/>
    </location>
</feature>
<keyword evidence="11" id="KW-0539">Nucleus</keyword>
<dbReference type="GO" id="GO:0140943">
    <property type="term" value="F:histone H4K20 trimethyltransferase activity"/>
    <property type="evidence" value="ECO:0007669"/>
    <property type="project" value="UniProtKB-EC"/>
</dbReference>
<feature type="domain" description="SET" evidence="16">
    <location>
        <begin position="115"/>
        <end position="229"/>
    </location>
</feature>
<reference evidence="17 18" key="1">
    <citation type="submission" date="2014-04" db="EMBL/GenBank/DDBJ databases">
        <authorList>
            <consortium name="DOE Joint Genome Institute"/>
            <person name="Kuo A."/>
            <person name="Martino E."/>
            <person name="Perotto S."/>
            <person name="Kohler A."/>
            <person name="Nagy L.G."/>
            <person name="Floudas D."/>
            <person name="Copeland A."/>
            <person name="Barry K.W."/>
            <person name="Cichocki N."/>
            <person name="Veneault-Fourrey C."/>
            <person name="LaButti K."/>
            <person name="Lindquist E.A."/>
            <person name="Lipzen A."/>
            <person name="Lundell T."/>
            <person name="Morin E."/>
            <person name="Murat C."/>
            <person name="Sun H."/>
            <person name="Tunlid A."/>
            <person name="Henrissat B."/>
            <person name="Grigoriev I.V."/>
            <person name="Hibbett D.S."/>
            <person name="Martin F."/>
            <person name="Nordberg H.P."/>
            <person name="Cantor M.N."/>
            <person name="Hua S.X."/>
        </authorList>
    </citation>
    <scope>NUCLEOTIDE SEQUENCE [LARGE SCALE GENOMIC DNA]</scope>
    <source>
        <strain evidence="17 18">Zn</strain>
    </source>
</reference>
<feature type="compositionally biased region" description="Polar residues" evidence="15">
    <location>
        <begin position="285"/>
        <end position="296"/>
    </location>
</feature>
<keyword evidence="8" id="KW-0808">Transferase</keyword>
<dbReference type="EMBL" id="KN832870">
    <property type="protein sequence ID" value="KIN07364.1"/>
    <property type="molecule type" value="Genomic_DNA"/>
</dbReference>
<evidence type="ECO:0000313" key="17">
    <source>
        <dbReference type="EMBL" id="KIN07364.1"/>
    </source>
</evidence>
<dbReference type="SMART" id="SM00317">
    <property type="entry name" value="SET"/>
    <property type="match status" value="1"/>
</dbReference>
<comment type="catalytic activity">
    <reaction evidence="14">
        <text>L-lysyl(20)-[histone H4] + 3 S-adenosyl-L-methionine = N(6),N(6),N(6)-trimethyl-L-lysyl(20)-[histone H4] + 3 S-adenosyl-L-homocysteine + 3 H(+)</text>
        <dbReference type="Rhea" id="RHEA:64456"/>
        <dbReference type="Rhea" id="RHEA-COMP:15554"/>
        <dbReference type="Rhea" id="RHEA-COMP:15998"/>
        <dbReference type="ChEBI" id="CHEBI:15378"/>
        <dbReference type="ChEBI" id="CHEBI:29969"/>
        <dbReference type="ChEBI" id="CHEBI:57856"/>
        <dbReference type="ChEBI" id="CHEBI:59789"/>
        <dbReference type="ChEBI" id="CHEBI:61961"/>
        <dbReference type="EC" id="2.1.1.372"/>
    </reaction>
</comment>
<evidence type="ECO:0000313" key="18">
    <source>
        <dbReference type="Proteomes" id="UP000054321"/>
    </source>
</evidence>
<dbReference type="Gene3D" id="1.10.10.1700">
    <property type="entry name" value="Histone-lysine N-methyltransferase"/>
    <property type="match status" value="1"/>
</dbReference>
<reference evidence="18" key="2">
    <citation type="submission" date="2015-01" db="EMBL/GenBank/DDBJ databases">
        <title>Evolutionary Origins and Diversification of the Mycorrhizal Mutualists.</title>
        <authorList>
            <consortium name="DOE Joint Genome Institute"/>
            <consortium name="Mycorrhizal Genomics Consortium"/>
            <person name="Kohler A."/>
            <person name="Kuo A."/>
            <person name="Nagy L.G."/>
            <person name="Floudas D."/>
            <person name="Copeland A."/>
            <person name="Barry K.W."/>
            <person name="Cichocki N."/>
            <person name="Veneault-Fourrey C."/>
            <person name="LaButti K."/>
            <person name="Lindquist E.A."/>
            <person name="Lipzen A."/>
            <person name="Lundell T."/>
            <person name="Morin E."/>
            <person name="Murat C."/>
            <person name="Riley R."/>
            <person name="Ohm R."/>
            <person name="Sun H."/>
            <person name="Tunlid A."/>
            <person name="Henrissat B."/>
            <person name="Grigoriev I.V."/>
            <person name="Hibbett D.S."/>
            <person name="Martin F."/>
        </authorList>
    </citation>
    <scope>NUCLEOTIDE SEQUENCE [LARGE SCALE GENOMIC DNA]</scope>
    <source>
        <strain evidence="18">Zn</strain>
    </source>
</reference>
<dbReference type="PANTHER" id="PTHR12977:SF4">
    <property type="entry name" value="HISTONE-LYSINE N-METHYLTRANSFERASE KMT5B"/>
    <property type="match status" value="1"/>
</dbReference>
<keyword evidence="18" id="KW-1185">Reference proteome</keyword>
<feature type="compositionally biased region" description="Basic residues" evidence="15">
    <location>
        <begin position="477"/>
        <end position="490"/>
    </location>
</feature>
<proteinExistence type="predicted"/>
<dbReference type="Pfam" id="PF00856">
    <property type="entry name" value="SET"/>
    <property type="match status" value="1"/>
</dbReference>
<evidence type="ECO:0000256" key="3">
    <source>
        <dbReference type="ARBA" id="ARBA00004286"/>
    </source>
</evidence>
<dbReference type="AlphaFoldDB" id="A0A0C3D7N2"/>
<feature type="region of interest" description="Disordered" evidence="15">
    <location>
        <begin position="360"/>
        <end position="429"/>
    </location>
</feature>
<feature type="region of interest" description="Disordered" evidence="15">
    <location>
        <begin position="283"/>
        <end position="337"/>
    </location>
</feature>
<dbReference type="PANTHER" id="PTHR12977">
    <property type="entry name" value="SUPPRESSOR OF VARIEGATION 4-20-RELATED"/>
    <property type="match status" value="1"/>
</dbReference>
<comment type="function">
    <text evidence="1">Histone methyltransferase that trimethylates 'Lys-20' of histone H4 to form H4K20me3.</text>
</comment>
<dbReference type="InterPro" id="IPR046341">
    <property type="entry name" value="SET_dom_sf"/>
</dbReference>
<dbReference type="GO" id="GO:0032259">
    <property type="term" value="P:methylation"/>
    <property type="evidence" value="ECO:0007669"/>
    <property type="project" value="UniProtKB-KW"/>
</dbReference>
<dbReference type="InterPro" id="IPR001214">
    <property type="entry name" value="SET_dom"/>
</dbReference>
<keyword evidence="7" id="KW-0489">Methyltransferase</keyword>
<evidence type="ECO:0000256" key="6">
    <source>
        <dbReference type="ARBA" id="ARBA00022454"/>
    </source>
</evidence>
<gene>
    <name evidence="17" type="ORF">OIDMADRAFT_107809</name>
</gene>
<evidence type="ECO:0000256" key="9">
    <source>
        <dbReference type="ARBA" id="ARBA00022691"/>
    </source>
</evidence>
<keyword evidence="6" id="KW-0158">Chromosome</keyword>
<evidence type="ECO:0000256" key="8">
    <source>
        <dbReference type="ARBA" id="ARBA00022679"/>
    </source>
</evidence>
<evidence type="ECO:0000256" key="4">
    <source>
        <dbReference type="ARBA" id="ARBA00014232"/>
    </source>
</evidence>
<dbReference type="CDD" id="cd10524">
    <property type="entry name" value="SET_Suv4-20-like"/>
    <property type="match status" value="1"/>
</dbReference>
<evidence type="ECO:0000256" key="14">
    <source>
        <dbReference type="ARBA" id="ARBA00048081"/>
    </source>
</evidence>
<evidence type="ECO:0000256" key="7">
    <source>
        <dbReference type="ARBA" id="ARBA00022603"/>
    </source>
</evidence>
<dbReference type="Proteomes" id="UP000054321">
    <property type="component" value="Unassembled WGS sequence"/>
</dbReference>
<dbReference type="PROSITE" id="PS51567">
    <property type="entry name" value="SAM_MT43_SUVAR420_1"/>
    <property type="match status" value="1"/>
</dbReference>
<dbReference type="EC" id="2.1.1.372" evidence="12"/>
<name>A0A0C3D7N2_OIDMZ</name>
<dbReference type="GO" id="GO:0005694">
    <property type="term" value="C:chromosome"/>
    <property type="evidence" value="ECO:0007669"/>
    <property type="project" value="UniProtKB-SubCell"/>
</dbReference>
<evidence type="ECO:0000256" key="13">
    <source>
        <dbReference type="ARBA" id="ARBA00030653"/>
    </source>
</evidence>
<evidence type="ECO:0000256" key="2">
    <source>
        <dbReference type="ARBA" id="ARBA00004123"/>
    </source>
</evidence>
<protein>
    <recommendedName>
        <fullName evidence="5">Histone-lysine N-methyltransferase SET9</fullName>
        <ecNumber evidence="12">2.1.1.372</ecNumber>
    </recommendedName>
    <alternativeName>
        <fullName evidence="4">Histone-lysine N-methyltransferase set9</fullName>
    </alternativeName>
    <alternativeName>
        <fullName evidence="13">SET domain protein 9</fullName>
    </alternativeName>
</protein>
<dbReference type="STRING" id="913774.A0A0C3D7N2"/>
<evidence type="ECO:0000256" key="1">
    <source>
        <dbReference type="ARBA" id="ARBA00001984"/>
    </source>
</evidence>
<evidence type="ECO:0000256" key="10">
    <source>
        <dbReference type="ARBA" id="ARBA00022853"/>
    </source>
</evidence>
<dbReference type="Gene3D" id="2.170.270.10">
    <property type="entry name" value="SET domain"/>
    <property type="match status" value="1"/>
</dbReference>
<evidence type="ECO:0000256" key="5">
    <source>
        <dbReference type="ARBA" id="ARBA00015413"/>
    </source>
</evidence>
<evidence type="ECO:0000256" key="15">
    <source>
        <dbReference type="SAM" id="MobiDB-lite"/>
    </source>
</evidence>
<evidence type="ECO:0000256" key="11">
    <source>
        <dbReference type="ARBA" id="ARBA00023242"/>
    </source>
</evidence>
<dbReference type="InParanoid" id="A0A0C3D7N2"/>
<keyword evidence="9" id="KW-0949">S-adenosyl-L-methionine</keyword>
<dbReference type="InterPro" id="IPR025783">
    <property type="entry name" value="Set9_fungi"/>
</dbReference>
<evidence type="ECO:0000256" key="12">
    <source>
        <dbReference type="ARBA" id="ARBA00024057"/>
    </source>
</evidence>
<dbReference type="InterPro" id="IPR039977">
    <property type="entry name" value="Suv4-20/Set9"/>
</dbReference>
<dbReference type="HOGENOM" id="CLU_013724_0_0_1"/>
<comment type="subcellular location">
    <subcellularLocation>
        <location evidence="3">Chromosome</location>
    </subcellularLocation>
    <subcellularLocation>
        <location evidence="2">Nucleus</location>
    </subcellularLocation>
</comment>
<dbReference type="InterPro" id="IPR041938">
    <property type="entry name" value="Hist-Lys_N-MTase_N"/>
</dbReference>
<feature type="compositionally biased region" description="Low complexity" evidence="15">
    <location>
        <begin position="390"/>
        <end position="415"/>
    </location>
</feature>
<organism evidence="17 18">
    <name type="scientific">Oidiodendron maius (strain Zn)</name>
    <dbReference type="NCBI Taxonomy" id="913774"/>
    <lineage>
        <taxon>Eukaryota</taxon>
        <taxon>Fungi</taxon>
        <taxon>Dikarya</taxon>
        <taxon>Ascomycota</taxon>
        <taxon>Pezizomycotina</taxon>
        <taxon>Leotiomycetes</taxon>
        <taxon>Leotiomycetes incertae sedis</taxon>
        <taxon>Myxotrichaceae</taxon>
        <taxon>Oidiodendron</taxon>
    </lineage>
</organism>
<dbReference type="GO" id="GO:0005634">
    <property type="term" value="C:nucleus"/>
    <property type="evidence" value="ECO:0007669"/>
    <property type="project" value="UniProtKB-SubCell"/>
</dbReference>
<dbReference type="OrthoDB" id="6627536at2759"/>
<sequence length="629" mass="70922">MPSKGPESKRSRLTLAQLASYDDILTDALVDHVYFWTNIRKNRSAYHSCRGVREEDVTAILQKSVIVKKNPAEAESQLLALPGLKKFSDNLKTPKEKDDFRQHLRRYVNIYLPECAFEVSTTNRYTVVTHEASVTARRLIKKGEVIKYLCGIQVLMTPEEEEYIQHSRRDFSIVISSRNKQASLFLGPARFANHDCGANAELITGPNHGMMIKARQDIEIGEEITVTYGDNYFGEDNCECLCRTCEVNNQNGWSKGAGEEAIPKLSIENQHSDLAYSLRRRRYPSANSSRNQSETPDVNLRPHVPKRTPRSISRFKNAESPVEKSPTVEPSQTPVKRKREFESLLSPDLHIAKKARAESLVKVEEDDMASKEQLGGGGMTMSLNDEARRSASAPSSSVNSSPESSRSSPSEAATSTDATSVDEETIIVETKSSATTTKLKIQRGKGTKETGSLWDPRIKYQDLSSNGNTVENTARKTQTRKATKKKRKLPRPTTDLDHAPAIRIPGDYVLTPALLGEPESAWINCRHCEEPFVQKDAYYTRSSCPRCERHSKLYGYMWPKTDKGGIFDTEERILDHRTVHRFIRPSEERTVRRRDRSSTGSRAVTRDVSEAVLEKSENPKQRGRVARVC</sequence>
<dbReference type="PROSITE" id="PS50280">
    <property type="entry name" value="SET"/>
    <property type="match status" value="1"/>
</dbReference>
<keyword evidence="10" id="KW-0156">Chromatin regulator</keyword>